<evidence type="ECO:0000256" key="3">
    <source>
        <dbReference type="ARBA" id="ARBA00022737"/>
    </source>
</evidence>
<dbReference type="EMBL" id="AZIM01023809">
    <property type="protein sequence ID" value="ETE56404.1"/>
    <property type="molecule type" value="Genomic_DNA"/>
</dbReference>
<dbReference type="InterPro" id="IPR015943">
    <property type="entry name" value="WD40/YVTN_repeat-like_dom_sf"/>
</dbReference>
<proteinExistence type="predicted"/>
<dbReference type="Gene3D" id="2.130.10.10">
    <property type="entry name" value="YVTN repeat-like/Quinoprotein amine dehydrogenase"/>
    <property type="match status" value="1"/>
</dbReference>
<dbReference type="SMART" id="SM00320">
    <property type="entry name" value="WD40"/>
    <property type="match status" value="1"/>
</dbReference>
<sequence>MQLPNRWASRSLFAFPFPVTTVLPSPSESKAWEVDTCRGHYNNVSCAVFHPRQELILSNSEDKSIRVWDMSK</sequence>
<dbReference type="GO" id="GO:0030126">
    <property type="term" value="C:COPI vesicle coat"/>
    <property type="evidence" value="ECO:0007669"/>
    <property type="project" value="TreeGrafter"/>
</dbReference>
<reference evidence="5 6" key="1">
    <citation type="journal article" date="2013" name="Proc. Natl. Acad. Sci. U.S.A.">
        <title>The king cobra genome reveals dynamic gene evolution and adaptation in the snake venom system.</title>
        <authorList>
            <person name="Vonk F.J."/>
            <person name="Casewell N.R."/>
            <person name="Henkel C.V."/>
            <person name="Heimberg A.M."/>
            <person name="Jansen H.J."/>
            <person name="McCleary R.J."/>
            <person name="Kerkkamp H.M."/>
            <person name="Vos R.A."/>
            <person name="Guerreiro I."/>
            <person name="Calvete J.J."/>
            <person name="Wuster W."/>
            <person name="Woods A.E."/>
            <person name="Logan J.M."/>
            <person name="Harrison R.A."/>
            <person name="Castoe T.A."/>
            <person name="de Koning A.P."/>
            <person name="Pollock D.D."/>
            <person name="Yandell M."/>
            <person name="Calderon D."/>
            <person name="Renjifo C."/>
            <person name="Currier R.B."/>
            <person name="Salgado D."/>
            <person name="Pla D."/>
            <person name="Sanz L."/>
            <person name="Hyder A.S."/>
            <person name="Ribeiro J.M."/>
            <person name="Arntzen J.W."/>
            <person name="van den Thillart G.E."/>
            <person name="Boetzer M."/>
            <person name="Pirovano W."/>
            <person name="Dirks R.P."/>
            <person name="Spaink H.P."/>
            <person name="Duboule D."/>
            <person name="McGlinn E."/>
            <person name="Kini R.M."/>
            <person name="Richardson M.K."/>
        </authorList>
    </citation>
    <scope>NUCLEOTIDE SEQUENCE</scope>
    <source>
        <tissue evidence="5">Blood</tissue>
    </source>
</reference>
<dbReference type="PROSITE" id="PS50294">
    <property type="entry name" value="WD_REPEATS_REGION"/>
    <property type="match status" value="1"/>
</dbReference>
<dbReference type="PANTHER" id="PTHR19876">
    <property type="entry name" value="COATOMER"/>
    <property type="match status" value="1"/>
</dbReference>
<dbReference type="GO" id="GO:0006891">
    <property type="term" value="P:intra-Golgi vesicle-mediated transport"/>
    <property type="evidence" value="ECO:0007669"/>
    <property type="project" value="TreeGrafter"/>
</dbReference>
<keyword evidence="2 4" id="KW-0853">WD repeat</keyword>
<dbReference type="GO" id="GO:0006890">
    <property type="term" value="P:retrograde vesicle-mediated transport, Golgi to endoplasmic reticulum"/>
    <property type="evidence" value="ECO:0007669"/>
    <property type="project" value="TreeGrafter"/>
</dbReference>
<dbReference type="Pfam" id="PF00400">
    <property type="entry name" value="WD40"/>
    <property type="match status" value="1"/>
</dbReference>
<dbReference type="PANTHER" id="PTHR19876:SF1">
    <property type="entry name" value="COATOMER SUBUNIT ALPHA"/>
    <property type="match status" value="1"/>
</dbReference>
<feature type="non-terminal residue" evidence="5">
    <location>
        <position position="72"/>
    </location>
</feature>
<comment type="caution">
    <text evidence="5">The sequence shown here is derived from an EMBL/GenBank/DDBJ whole genome shotgun (WGS) entry which is preliminary data.</text>
</comment>
<evidence type="ECO:0000256" key="4">
    <source>
        <dbReference type="PROSITE-ProRule" id="PRU00221"/>
    </source>
</evidence>
<evidence type="ECO:0000313" key="5">
    <source>
        <dbReference type="EMBL" id="ETE56404.1"/>
    </source>
</evidence>
<keyword evidence="6" id="KW-1185">Reference proteome</keyword>
<dbReference type="GO" id="GO:0006886">
    <property type="term" value="P:intracellular protein transport"/>
    <property type="evidence" value="ECO:0007669"/>
    <property type="project" value="TreeGrafter"/>
</dbReference>
<dbReference type="OrthoDB" id="10261470at2759"/>
<protein>
    <submittedName>
        <fullName evidence="5">Uncharacterized protein</fullName>
    </submittedName>
</protein>
<dbReference type="InterPro" id="IPR001680">
    <property type="entry name" value="WD40_rpt"/>
</dbReference>
<name>V8N2A8_OPHHA</name>
<dbReference type="Proteomes" id="UP000018936">
    <property type="component" value="Unassembled WGS sequence"/>
</dbReference>
<organism evidence="5 6">
    <name type="scientific">Ophiophagus hannah</name>
    <name type="common">King cobra</name>
    <name type="synonym">Naja hannah</name>
    <dbReference type="NCBI Taxonomy" id="8665"/>
    <lineage>
        <taxon>Eukaryota</taxon>
        <taxon>Metazoa</taxon>
        <taxon>Chordata</taxon>
        <taxon>Craniata</taxon>
        <taxon>Vertebrata</taxon>
        <taxon>Euteleostomi</taxon>
        <taxon>Lepidosauria</taxon>
        <taxon>Squamata</taxon>
        <taxon>Bifurcata</taxon>
        <taxon>Unidentata</taxon>
        <taxon>Episquamata</taxon>
        <taxon>Toxicofera</taxon>
        <taxon>Serpentes</taxon>
        <taxon>Colubroidea</taxon>
        <taxon>Elapidae</taxon>
        <taxon>Elapinae</taxon>
        <taxon>Ophiophagus</taxon>
    </lineage>
</organism>
<evidence type="ECO:0000256" key="2">
    <source>
        <dbReference type="ARBA" id="ARBA00022574"/>
    </source>
</evidence>
<feature type="repeat" description="WD" evidence="4">
    <location>
        <begin position="37"/>
        <end position="72"/>
    </location>
</feature>
<evidence type="ECO:0000256" key="1">
    <source>
        <dbReference type="ARBA" id="ARBA00004347"/>
    </source>
</evidence>
<feature type="non-terminal residue" evidence="5">
    <location>
        <position position="1"/>
    </location>
</feature>
<accession>V8N2A8</accession>
<dbReference type="InterPro" id="IPR036322">
    <property type="entry name" value="WD40_repeat_dom_sf"/>
</dbReference>
<evidence type="ECO:0000313" key="6">
    <source>
        <dbReference type="Proteomes" id="UP000018936"/>
    </source>
</evidence>
<comment type="subcellular location">
    <subcellularLocation>
        <location evidence="1">Cytoplasmic vesicle</location>
        <location evidence="1">COPI-coated vesicle membrane</location>
        <topology evidence="1">Peripheral membrane protein</topology>
        <orientation evidence="1">Cytoplasmic side</orientation>
    </subcellularLocation>
</comment>
<dbReference type="PROSITE" id="PS50082">
    <property type="entry name" value="WD_REPEATS_2"/>
    <property type="match status" value="1"/>
</dbReference>
<dbReference type="SUPFAM" id="SSF50978">
    <property type="entry name" value="WD40 repeat-like"/>
    <property type="match status" value="1"/>
</dbReference>
<dbReference type="InterPro" id="IPR050844">
    <property type="entry name" value="Coatomer_complex_subunit"/>
</dbReference>
<dbReference type="AlphaFoldDB" id="V8N2A8"/>
<gene>
    <name evidence="5" type="ORF">L345_17885</name>
</gene>
<dbReference type="GO" id="GO:0006888">
    <property type="term" value="P:endoplasmic reticulum to Golgi vesicle-mediated transport"/>
    <property type="evidence" value="ECO:0007669"/>
    <property type="project" value="TreeGrafter"/>
</dbReference>
<keyword evidence="3" id="KW-0677">Repeat</keyword>